<dbReference type="AlphaFoldDB" id="A0A0H3LWF3"/>
<accession>A0A0H3LWF3</accession>
<sequence length="65" mass="7223">MGNARAMLARVRRLERGRVSAVHRLLGCPQAFHAHVQAGMAAGTYDKRDMPIVASTIERWLHDGL</sequence>
<dbReference type="KEGG" id="bbr:BB4147"/>
<dbReference type="EMBL" id="BX640449">
    <property type="protein sequence ID" value="CAE34510.1"/>
    <property type="molecule type" value="Genomic_DNA"/>
</dbReference>
<gene>
    <name evidence="1" type="ordered locus">BB4147</name>
</gene>
<proteinExistence type="predicted"/>
<evidence type="ECO:0000313" key="1">
    <source>
        <dbReference type="EMBL" id="CAE34510.1"/>
    </source>
</evidence>
<dbReference type="HOGENOM" id="CLU_2841118_0_0_4"/>
<evidence type="ECO:0000313" key="2">
    <source>
        <dbReference type="Proteomes" id="UP000001027"/>
    </source>
</evidence>
<dbReference type="Proteomes" id="UP000001027">
    <property type="component" value="Chromosome"/>
</dbReference>
<name>A0A0H3LWF3_BORBR</name>
<protein>
    <submittedName>
        <fullName evidence="1">Uncharacterized protein</fullName>
    </submittedName>
</protein>
<organism evidence="1 2">
    <name type="scientific">Bordetella bronchiseptica (strain ATCC BAA-588 / NCTC 13252 / RB50)</name>
    <name type="common">Alcaligenes bronchisepticus</name>
    <dbReference type="NCBI Taxonomy" id="257310"/>
    <lineage>
        <taxon>Bacteria</taxon>
        <taxon>Pseudomonadati</taxon>
        <taxon>Pseudomonadota</taxon>
        <taxon>Betaproteobacteria</taxon>
        <taxon>Burkholderiales</taxon>
        <taxon>Alcaligenaceae</taxon>
        <taxon>Bordetella</taxon>
    </lineage>
</organism>
<reference evidence="1 2" key="1">
    <citation type="journal article" date="2003" name="Nat. Genet.">
        <title>Comparative analysis of the genome sequences of Bordetella pertussis, Bordetella parapertussis and Bordetella bronchiseptica.</title>
        <authorList>
            <person name="Parkhill J."/>
            <person name="Sebaihia M."/>
            <person name="Preston A."/>
            <person name="Murphy L.D."/>
            <person name="Thomson N.R."/>
            <person name="Harris D.E."/>
            <person name="Holden M.T.G."/>
            <person name="Churcher C.M."/>
            <person name="Bentley S.D."/>
            <person name="Mungall K.L."/>
            <person name="Cerdeno-Tarraga A.-M."/>
            <person name="Temple L."/>
            <person name="James K.D."/>
            <person name="Harris B."/>
            <person name="Quail M.A."/>
            <person name="Achtman M."/>
            <person name="Atkin R."/>
            <person name="Baker S."/>
            <person name="Basham D."/>
            <person name="Bason N."/>
            <person name="Cherevach I."/>
            <person name="Chillingworth T."/>
            <person name="Collins M."/>
            <person name="Cronin A."/>
            <person name="Davis P."/>
            <person name="Doggett J."/>
            <person name="Feltwell T."/>
            <person name="Goble A."/>
            <person name="Hamlin N."/>
            <person name="Hauser H."/>
            <person name="Holroyd S."/>
            <person name="Jagels K."/>
            <person name="Leather S."/>
            <person name="Moule S."/>
            <person name="Norberczak H."/>
            <person name="O'Neil S."/>
            <person name="Ormond D."/>
            <person name="Price C."/>
            <person name="Rabbinowitsch E."/>
            <person name="Rutter S."/>
            <person name="Sanders M."/>
            <person name="Saunders D."/>
            <person name="Seeger K."/>
            <person name="Sharp S."/>
            <person name="Simmonds M."/>
            <person name="Skelton J."/>
            <person name="Squares R."/>
            <person name="Squares S."/>
            <person name="Stevens K."/>
            <person name="Unwin L."/>
            <person name="Whitehead S."/>
            <person name="Barrell B.G."/>
            <person name="Maskell D.J."/>
        </authorList>
    </citation>
    <scope>NUCLEOTIDE SEQUENCE [LARGE SCALE GENOMIC DNA]</scope>
    <source>
        <strain evidence="1 2">ATCC BAA-588 / NCTC 13252 / RB50</strain>
    </source>
</reference>